<proteinExistence type="predicted"/>
<gene>
    <name evidence="1" type="primary">acbC</name>
    <name evidence="1" type="ORF">SPIL2461_LOCUS8574</name>
</gene>
<dbReference type="Proteomes" id="UP000649617">
    <property type="component" value="Unassembled WGS sequence"/>
</dbReference>
<dbReference type="EMBL" id="CAJNIZ010014207">
    <property type="protein sequence ID" value="CAE7359171.1"/>
    <property type="molecule type" value="Genomic_DNA"/>
</dbReference>
<comment type="caution">
    <text evidence="1">The sequence shown here is derived from an EMBL/GenBank/DDBJ whole genome shotgun (WGS) entry which is preliminary data.</text>
</comment>
<dbReference type="AlphaFoldDB" id="A0A812PHG3"/>
<protein>
    <submittedName>
        <fullName evidence="1">AcbC protein</fullName>
    </submittedName>
</protein>
<organism evidence="1 2">
    <name type="scientific">Symbiodinium pilosum</name>
    <name type="common">Dinoflagellate</name>
    <dbReference type="NCBI Taxonomy" id="2952"/>
    <lineage>
        <taxon>Eukaryota</taxon>
        <taxon>Sar</taxon>
        <taxon>Alveolata</taxon>
        <taxon>Dinophyceae</taxon>
        <taxon>Suessiales</taxon>
        <taxon>Symbiodiniaceae</taxon>
        <taxon>Symbiodinium</taxon>
    </lineage>
</organism>
<dbReference type="OrthoDB" id="426302at2759"/>
<feature type="non-terminal residue" evidence="1">
    <location>
        <position position="120"/>
    </location>
</feature>
<accession>A0A812PHG3</accession>
<reference evidence="1" key="1">
    <citation type="submission" date="2021-02" db="EMBL/GenBank/DDBJ databases">
        <authorList>
            <person name="Dougan E. K."/>
            <person name="Rhodes N."/>
            <person name="Thang M."/>
            <person name="Chan C."/>
        </authorList>
    </citation>
    <scope>NUCLEOTIDE SEQUENCE</scope>
</reference>
<sequence>LHVFKPHDLSAFLSSYAAVGLCHEPLLAASAKVLVAFGPRLSALDLALVAFSYAQFFLVFPNVTEMLRTQLPNSAHELPLDRLAELTVSCARLDVKSAELLAVLARNLQFGTLSDELFGQ</sequence>
<name>A0A812PHG3_SYMPI</name>
<evidence type="ECO:0000313" key="1">
    <source>
        <dbReference type="EMBL" id="CAE7359171.1"/>
    </source>
</evidence>
<feature type="non-terminal residue" evidence="1">
    <location>
        <position position="1"/>
    </location>
</feature>
<evidence type="ECO:0000313" key="2">
    <source>
        <dbReference type="Proteomes" id="UP000649617"/>
    </source>
</evidence>
<keyword evidence="2" id="KW-1185">Reference proteome</keyword>